<keyword evidence="8 16" id="KW-1133">Transmembrane helix</keyword>
<name>W5KEU6_ASTMX</name>
<dbReference type="CDD" id="cd11722">
    <property type="entry name" value="SOAR"/>
    <property type="match status" value="1"/>
</dbReference>
<keyword evidence="5" id="KW-0479">Metal-binding</keyword>
<evidence type="ECO:0000256" key="17">
    <source>
        <dbReference type="SAM" id="SignalP"/>
    </source>
</evidence>
<feature type="compositionally biased region" description="Acidic residues" evidence="15">
    <location>
        <begin position="641"/>
        <end position="652"/>
    </location>
</feature>
<feature type="transmembrane region" description="Helical" evidence="16">
    <location>
        <begin position="205"/>
        <end position="223"/>
    </location>
</feature>
<dbReference type="GO" id="GO:0051049">
    <property type="term" value="P:regulation of transport"/>
    <property type="evidence" value="ECO:0007669"/>
    <property type="project" value="UniProtKB-ARBA"/>
</dbReference>
<dbReference type="FunFam" id="1.10.150.50:FF:000009">
    <property type="entry name" value="Stromal interaction molecule 1"/>
    <property type="match status" value="1"/>
</dbReference>
<evidence type="ECO:0000259" key="18">
    <source>
        <dbReference type="PROSITE" id="PS50105"/>
    </source>
</evidence>
<keyword evidence="6 17" id="KW-0732">Signal</keyword>
<feature type="domain" description="SAM" evidence="18">
    <location>
        <begin position="124"/>
        <end position="176"/>
    </location>
</feature>
<reference evidence="21" key="1">
    <citation type="submission" date="2013-03" db="EMBL/GenBank/DDBJ databases">
        <authorList>
            <person name="Jeffery W."/>
            <person name="Warren W."/>
            <person name="Wilson R.K."/>
        </authorList>
    </citation>
    <scope>NUCLEOTIDE SEQUENCE</scope>
    <source>
        <strain evidence="21">female</strain>
    </source>
</reference>
<comment type="subcellular location">
    <subcellularLocation>
        <location evidence="13">Endomembrane system</location>
        <topology evidence="13">Single-pass type I membrane protein</topology>
    </subcellularLocation>
</comment>
<dbReference type="Gene3D" id="1.20.5.340">
    <property type="match status" value="1"/>
</dbReference>
<dbReference type="GO" id="GO:0006874">
    <property type="term" value="P:intracellular calcium ion homeostasis"/>
    <property type="evidence" value="ECO:0007669"/>
    <property type="project" value="TreeGrafter"/>
</dbReference>
<keyword evidence="3" id="KW-0109">Calcium transport</keyword>
<dbReference type="Proteomes" id="UP000018467">
    <property type="component" value="Unassembled WGS sequence"/>
</dbReference>
<dbReference type="PROSITE" id="PS50222">
    <property type="entry name" value="EF_HAND_2"/>
    <property type="match status" value="1"/>
</dbReference>
<evidence type="ECO:0000256" key="4">
    <source>
        <dbReference type="ARBA" id="ARBA00022692"/>
    </source>
</evidence>
<dbReference type="FunCoup" id="W5KEU6">
    <property type="interactions" value="950"/>
</dbReference>
<dbReference type="Pfam" id="PF16533">
    <property type="entry name" value="SOAR"/>
    <property type="match status" value="1"/>
</dbReference>
<dbReference type="GeneTree" id="ENSGT00390000000214"/>
<feature type="chain" id="PRO_5017392457" evidence="17">
    <location>
        <begin position="23"/>
        <end position="674"/>
    </location>
</feature>
<evidence type="ECO:0000256" key="6">
    <source>
        <dbReference type="ARBA" id="ARBA00022729"/>
    </source>
</evidence>
<keyword evidence="4 16" id="KW-0812">Transmembrane</keyword>
<keyword evidence="11 16" id="KW-0472">Membrane</keyword>
<dbReference type="InterPro" id="IPR002048">
    <property type="entry name" value="EF_hand_dom"/>
</dbReference>
<feature type="compositionally biased region" description="Polar residues" evidence="15">
    <location>
        <begin position="549"/>
        <end position="562"/>
    </location>
</feature>
<feature type="domain" description="EF-hand" evidence="19">
    <location>
        <begin position="55"/>
        <end position="90"/>
    </location>
</feature>
<evidence type="ECO:0000313" key="20">
    <source>
        <dbReference type="Ensembl" id="ENSAMXP00000006107.2"/>
    </source>
</evidence>
<dbReference type="GO" id="GO:0002115">
    <property type="term" value="P:store-operated calcium entry"/>
    <property type="evidence" value="ECO:0007669"/>
    <property type="project" value="TreeGrafter"/>
</dbReference>
<organism evidence="20 21">
    <name type="scientific">Astyanax mexicanus</name>
    <name type="common">Blind cave fish</name>
    <name type="synonym">Astyanax fasciatus mexicanus</name>
    <dbReference type="NCBI Taxonomy" id="7994"/>
    <lineage>
        <taxon>Eukaryota</taxon>
        <taxon>Metazoa</taxon>
        <taxon>Chordata</taxon>
        <taxon>Craniata</taxon>
        <taxon>Vertebrata</taxon>
        <taxon>Euteleostomi</taxon>
        <taxon>Actinopterygii</taxon>
        <taxon>Neopterygii</taxon>
        <taxon>Teleostei</taxon>
        <taxon>Ostariophysi</taxon>
        <taxon>Characiformes</taxon>
        <taxon>Characoidei</taxon>
        <taxon>Acestrorhamphidae</taxon>
        <taxon>Acestrorhamphinae</taxon>
        <taxon>Astyanax</taxon>
    </lineage>
</organism>
<feature type="signal peptide" evidence="17">
    <location>
        <begin position="1"/>
        <end position="22"/>
    </location>
</feature>
<dbReference type="SUPFAM" id="SSF47769">
    <property type="entry name" value="SAM/Pointed domain"/>
    <property type="match status" value="1"/>
</dbReference>
<dbReference type="HOGENOM" id="CLU_010588_0_0_1"/>
<dbReference type="Gene3D" id="1.10.150.50">
    <property type="entry name" value="Transcription Factor, Ets-1"/>
    <property type="match status" value="1"/>
</dbReference>
<dbReference type="GO" id="GO:0005886">
    <property type="term" value="C:plasma membrane"/>
    <property type="evidence" value="ECO:0007669"/>
    <property type="project" value="TreeGrafter"/>
</dbReference>
<dbReference type="InterPro" id="IPR057835">
    <property type="entry name" value="EF-hand_STIM1/2"/>
</dbReference>
<evidence type="ECO:0000256" key="3">
    <source>
        <dbReference type="ARBA" id="ARBA00022568"/>
    </source>
</evidence>
<evidence type="ECO:0000256" key="7">
    <source>
        <dbReference type="ARBA" id="ARBA00022837"/>
    </source>
</evidence>
<dbReference type="PROSITE" id="PS50105">
    <property type="entry name" value="SAM_DOMAIN"/>
    <property type="match status" value="1"/>
</dbReference>
<dbReference type="SMART" id="SM00454">
    <property type="entry name" value="SAM"/>
    <property type="match status" value="1"/>
</dbReference>
<proteinExistence type="predicted"/>
<evidence type="ECO:0000256" key="11">
    <source>
        <dbReference type="ARBA" id="ARBA00023136"/>
    </source>
</evidence>
<evidence type="ECO:0000256" key="15">
    <source>
        <dbReference type="SAM" id="MobiDB-lite"/>
    </source>
</evidence>
<dbReference type="InterPro" id="IPR037608">
    <property type="entry name" value="STIM1/2"/>
</dbReference>
<dbReference type="InterPro" id="IPR013761">
    <property type="entry name" value="SAM/pointed_sf"/>
</dbReference>
<keyword evidence="12" id="KW-0325">Glycoprotein</keyword>
<dbReference type="Gene3D" id="1.10.287.3550">
    <property type="match status" value="1"/>
</dbReference>
<dbReference type="GO" id="GO:0005509">
    <property type="term" value="F:calcium ion binding"/>
    <property type="evidence" value="ECO:0007669"/>
    <property type="project" value="InterPro"/>
</dbReference>
<evidence type="ECO:0000256" key="1">
    <source>
        <dbReference type="ARBA" id="ARBA00022448"/>
    </source>
</evidence>
<dbReference type="PANTHER" id="PTHR15136:SF14">
    <property type="entry name" value="STROMAL INTERACTION MOLECULE 1 ISOFORM X1"/>
    <property type="match status" value="1"/>
</dbReference>
<protein>
    <submittedName>
        <fullName evidence="20">Stromal interaction molecule 1b</fullName>
    </submittedName>
</protein>
<dbReference type="InParanoid" id="W5KEU6"/>
<feature type="compositionally biased region" description="Basic residues" evidence="15">
    <location>
        <begin position="657"/>
        <end position="674"/>
    </location>
</feature>
<feature type="region of interest" description="Disordered" evidence="15">
    <location>
        <begin position="519"/>
        <end position="572"/>
    </location>
</feature>
<evidence type="ECO:0000259" key="19">
    <source>
        <dbReference type="PROSITE" id="PS50222"/>
    </source>
</evidence>
<sequence>MDSVSLACWCIACLCLLWRSAADQPRLTDHLHLGSGLSELCEIDKVLCQDENSVLTFEALRSIHKDMDDDKDGSVDVTETDEFLRQDLKSNDPKAKHKSFHRTDLLITVEDMWNTWKASEVYNWSVEEVEEWLINYVELSQYVESFRKNEISGKALPRLAVKNATLSLSVLKILDRTHAQKLQLKALDTVLFGPPMSRHSHLKDAVLVLSIVIGVAGCWFAYIQNRNSRDHMSKMMKDLEGLQRAEQSLLDMQQKLQIAQEEHHSVKVEKVHLEQKLRDEIDSAKQEAQRLRELREGTENELSRQKYAEEELEQVRTALKKAELESRRSWSPPEPLQKWLQLTHEVEVQYYNIKKQCAEKQLLMAKEGAEKIKKKRGTLFGTFHVAHSSSLDDVDHKILSAKQALGEVTAALREKLYRWQQIESLTGLTLVNNPGMSSLASALNLDPAFLGIRPATPQNLLLSDDLDDMDEDILSPGTLRYAAWQMDRRVSDLWPVASDSQSLWKYSAPSMMSLRPRLGDPALTLSSQRDLNRSDSDSSLSMSQYGEVQRSSHTLGSRSVLSKPNGAGGSMGDSPLFQKKLYSMEKCASLGEIHTQSCGLTPAESTRSLSPTSNDVDASLVAGTKSSGRSPQLHSRRSPGDEDSGSTGEELEASSTSRKKHTFPRIFNKHKHKK</sequence>
<evidence type="ECO:0000313" key="21">
    <source>
        <dbReference type="Proteomes" id="UP000018467"/>
    </source>
</evidence>
<evidence type="ECO:0000256" key="14">
    <source>
        <dbReference type="SAM" id="Coils"/>
    </source>
</evidence>
<keyword evidence="7" id="KW-0106">Calcium</keyword>
<evidence type="ECO:0000256" key="9">
    <source>
        <dbReference type="ARBA" id="ARBA00023054"/>
    </source>
</evidence>
<dbReference type="InterPro" id="IPR001660">
    <property type="entry name" value="SAM"/>
</dbReference>
<reference evidence="20" key="4">
    <citation type="submission" date="2025-09" db="UniProtKB">
        <authorList>
            <consortium name="Ensembl"/>
        </authorList>
    </citation>
    <scope>IDENTIFICATION</scope>
</reference>
<feature type="coiled-coil region" evidence="14">
    <location>
        <begin position="242"/>
        <end position="325"/>
    </location>
</feature>
<dbReference type="Ensembl" id="ENSAMXT00000006107.2">
    <property type="protein sequence ID" value="ENSAMXP00000006107.2"/>
    <property type="gene ID" value="ENSAMXG00000005954.2"/>
</dbReference>
<keyword evidence="2" id="KW-0597">Phosphoprotein</keyword>
<evidence type="ECO:0000256" key="10">
    <source>
        <dbReference type="ARBA" id="ARBA00023065"/>
    </source>
</evidence>
<keyword evidence="10" id="KW-0406">Ion transport</keyword>
<reference evidence="21" key="2">
    <citation type="journal article" date="2014" name="Nat. Commun.">
        <title>The cavefish genome reveals candidate genes for eye loss.</title>
        <authorList>
            <person name="McGaugh S.E."/>
            <person name="Gross J.B."/>
            <person name="Aken B."/>
            <person name="Blin M."/>
            <person name="Borowsky R."/>
            <person name="Chalopin D."/>
            <person name="Hinaux H."/>
            <person name="Jeffery W.R."/>
            <person name="Keene A."/>
            <person name="Ma L."/>
            <person name="Minx P."/>
            <person name="Murphy D."/>
            <person name="O'Quin K.E."/>
            <person name="Retaux S."/>
            <person name="Rohner N."/>
            <person name="Searle S.M."/>
            <person name="Stahl B.A."/>
            <person name="Tabin C."/>
            <person name="Volff J.N."/>
            <person name="Yoshizawa M."/>
            <person name="Warren W.C."/>
        </authorList>
    </citation>
    <scope>NUCLEOTIDE SEQUENCE [LARGE SCALE GENOMIC DNA]</scope>
    <source>
        <strain evidence="21">female</strain>
    </source>
</reference>
<evidence type="ECO:0000256" key="13">
    <source>
        <dbReference type="ARBA" id="ARBA00046288"/>
    </source>
</evidence>
<dbReference type="Pfam" id="PF00536">
    <property type="entry name" value="SAM_1"/>
    <property type="match status" value="1"/>
</dbReference>
<keyword evidence="1" id="KW-0813">Transport</keyword>
<dbReference type="eggNOG" id="KOG4403">
    <property type="taxonomic scope" value="Eukaryota"/>
</dbReference>
<feature type="region of interest" description="Disordered" evidence="15">
    <location>
        <begin position="597"/>
        <end position="674"/>
    </location>
</feature>
<keyword evidence="9 14" id="KW-0175">Coiled coil</keyword>
<dbReference type="Gene3D" id="1.10.238.180">
    <property type="match status" value="1"/>
</dbReference>
<evidence type="ECO:0000256" key="12">
    <source>
        <dbReference type="ARBA" id="ARBA00023180"/>
    </source>
</evidence>
<dbReference type="PANTHER" id="PTHR15136">
    <property type="entry name" value="STROMAL INTERACTION MOLECULE HOMOLOG"/>
    <property type="match status" value="1"/>
</dbReference>
<dbReference type="AlphaFoldDB" id="W5KEU6"/>
<dbReference type="FunFam" id="1.20.5.340:FF:000011">
    <property type="entry name" value="Stromal interaction molecule 1"/>
    <property type="match status" value="1"/>
</dbReference>
<dbReference type="Bgee" id="ENSAMXG00000005954">
    <property type="expression patterns" value="Expressed in pharyngeal gill and 14 other cell types or tissues"/>
</dbReference>
<evidence type="ECO:0000256" key="2">
    <source>
        <dbReference type="ARBA" id="ARBA00022553"/>
    </source>
</evidence>
<feature type="compositionally biased region" description="Polar residues" evidence="15">
    <location>
        <begin position="624"/>
        <end position="633"/>
    </location>
</feature>
<dbReference type="Pfam" id="PF25578">
    <property type="entry name" value="EF-hand_STIM1"/>
    <property type="match status" value="1"/>
</dbReference>
<evidence type="ECO:0000256" key="8">
    <source>
        <dbReference type="ARBA" id="ARBA00022989"/>
    </source>
</evidence>
<reference evidence="20" key="3">
    <citation type="submission" date="2025-08" db="UniProtKB">
        <authorList>
            <consortium name="Ensembl"/>
        </authorList>
    </citation>
    <scope>IDENTIFICATION</scope>
</reference>
<dbReference type="FunFam" id="1.10.238.180:FF:000001">
    <property type="entry name" value="Stromal interaction molecule 1"/>
    <property type="match status" value="1"/>
</dbReference>
<evidence type="ECO:0000256" key="16">
    <source>
        <dbReference type="SAM" id="Phobius"/>
    </source>
</evidence>
<keyword evidence="21" id="KW-1185">Reference proteome</keyword>
<dbReference type="STRING" id="7994.ENSAMXP00000006107"/>
<dbReference type="InterPro" id="IPR032393">
    <property type="entry name" value="SOAR_STIM1/2"/>
</dbReference>
<accession>W5KEU6</accession>
<dbReference type="GO" id="GO:0005783">
    <property type="term" value="C:endoplasmic reticulum"/>
    <property type="evidence" value="ECO:0007669"/>
    <property type="project" value="TreeGrafter"/>
</dbReference>
<feature type="compositionally biased region" description="Polar residues" evidence="15">
    <location>
        <begin position="597"/>
        <end position="616"/>
    </location>
</feature>
<evidence type="ECO:0000256" key="5">
    <source>
        <dbReference type="ARBA" id="ARBA00022723"/>
    </source>
</evidence>
<dbReference type="GO" id="GO:0005246">
    <property type="term" value="F:calcium channel regulator activity"/>
    <property type="evidence" value="ECO:0007669"/>
    <property type="project" value="InterPro"/>
</dbReference>